<keyword evidence="2" id="KW-1185">Reference proteome</keyword>
<evidence type="ECO:0000313" key="1">
    <source>
        <dbReference type="EMBL" id="ELP64143.1"/>
    </source>
</evidence>
<dbReference type="PATRIC" id="fig|698760.3.peg.6987"/>
<sequence length="663" mass="70421">MVFAGAVGSVYAAQLRNGINGTLVDSVDFTVQSVGATSFVDASGRTWTLANGAAISNEYVRFTGEYSDWPARWGNSGYLILVEGEGAGVLRRLNQGTKAFQSTLRRRIPSDSTLLAYWPMEDDDEATQAYSPTPGVQPLKLSNFEMASDDSFSGSAPLPVVQVGATMFAQVPAPVSGVGPWQVELVYRVPTAPGSLATFFELALVGGTAARVTVQVQTNNVRLTVLDPDGTQLLLLNSNAGNAPNFFGSQNRFRVFARQNGGNVDVDMAWLNVSASGVFVTGSYAGQVGRVRTVSSTFGTGMDGTTMGHLAVFQATDTKIMDGADDGYQGETAAARLRRLSTEESLPILVTGVQSETARMGPQRPASLLEQLEQCAAADGGILVEDRDKIGLRYRGRTSFYNRQPSLTLPFASRGLTGVDPVEDDQALRNDVTVERVGGSSGRAEVHDGPLSIESVGRYDDSVTLNVYSDDQTEPMAAWLAHLGTWDEARYPSLTIRLHRAPELIDTVLGITEGDLIRITDLPEGLPPGPVDLLVVGYKERIGVRTWEIDFVCVPAGPYQVGVTDDPVRGIADSKSSTLAVGVSSSATSLSVAVSSGLLWVHQVDFNIVVGGEEMTVTNVTGVASPQTFTVVRAANGVTKSHLANSPVHVARPARIALGGSRA</sequence>
<organism evidence="1 2">
    <name type="scientific">Streptomyces turgidiscabies (strain Car8)</name>
    <dbReference type="NCBI Taxonomy" id="698760"/>
    <lineage>
        <taxon>Bacteria</taxon>
        <taxon>Bacillati</taxon>
        <taxon>Actinomycetota</taxon>
        <taxon>Actinomycetes</taxon>
        <taxon>Kitasatosporales</taxon>
        <taxon>Streptomycetaceae</taxon>
        <taxon>Streptomyces</taxon>
    </lineage>
</organism>
<dbReference type="EMBL" id="AEJB01000475">
    <property type="protein sequence ID" value="ELP64143.1"/>
    <property type="molecule type" value="Genomic_DNA"/>
</dbReference>
<protein>
    <submittedName>
        <fullName evidence="1">Uncharacterized protein</fullName>
    </submittedName>
</protein>
<evidence type="ECO:0000313" key="2">
    <source>
        <dbReference type="Proteomes" id="UP000010931"/>
    </source>
</evidence>
<gene>
    <name evidence="1" type="ORF">STRTUCAR8_05598</name>
</gene>
<comment type="caution">
    <text evidence="1">The sequence shown here is derived from an EMBL/GenBank/DDBJ whole genome shotgun (WGS) entry which is preliminary data.</text>
</comment>
<proteinExistence type="predicted"/>
<accession>L7EXL0</accession>
<reference evidence="1 2" key="1">
    <citation type="journal article" date="2011" name="Plasmid">
        <title>Streptomyces turgidiscabies Car8 contains a modular pathogenicity island that shares virulence genes with other actinobacterial plant pathogens.</title>
        <authorList>
            <person name="Huguet-Tapia J.C."/>
            <person name="Badger J.H."/>
            <person name="Loria R."/>
            <person name="Pettis G.S."/>
        </authorList>
    </citation>
    <scope>NUCLEOTIDE SEQUENCE [LARGE SCALE GENOMIC DNA]</scope>
    <source>
        <strain evidence="1 2">Car8</strain>
    </source>
</reference>
<dbReference type="AlphaFoldDB" id="L7EXL0"/>
<name>L7EXL0_STRT8</name>
<dbReference type="Proteomes" id="UP000010931">
    <property type="component" value="Unassembled WGS sequence"/>
</dbReference>